<dbReference type="Gene3D" id="1.10.10.60">
    <property type="entry name" value="Homeodomain-like"/>
    <property type="match status" value="2"/>
</dbReference>
<keyword evidence="10" id="KW-0804">Transcription</keyword>
<dbReference type="GO" id="GO:0043565">
    <property type="term" value="F:sequence-specific DNA binding"/>
    <property type="evidence" value="ECO:0007669"/>
    <property type="project" value="InterPro"/>
</dbReference>
<feature type="domain" description="HTH araC/xylS-type" evidence="12">
    <location>
        <begin position="88"/>
        <end position="186"/>
    </location>
</feature>
<dbReference type="InterPro" id="IPR018060">
    <property type="entry name" value="HTH_AraC"/>
</dbReference>
<organism evidence="13 14">
    <name type="scientific">Virgibacillus necropolis</name>
    <dbReference type="NCBI Taxonomy" id="163877"/>
    <lineage>
        <taxon>Bacteria</taxon>
        <taxon>Bacillati</taxon>
        <taxon>Bacillota</taxon>
        <taxon>Bacilli</taxon>
        <taxon>Bacillales</taxon>
        <taxon>Bacillaceae</taxon>
        <taxon>Virgibacillus</taxon>
    </lineage>
</organism>
<dbReference type="GO" id="GO:0003700">
    <property type="term" value="F:DNA-binding transcription factor activity"/>
    <property type="evidence" value="ECO:0007669"/>
    <property type="project" value="InterPro"/>
</dbReference>
<keyword evidence="2" id="KW-0489">Methyltransferase</keyword>
<evidence type="ECO:0000313" key="14">
    <source>
        <dbReference type="Proteomes" id="UP000204391"/>
    </source>
</evidence>
<dbReference type="InterPro" id="IPR004026">
    <property type="entry name" value="Ada_DNA_repair_Zn-bd"/>
</dbReference>
<dbReference type="InterPro" id="IPR035451">
    <property type="entry name" value="Ada-like_dom_sf"/>
</dbReference>
<keyword evidence="5" id="KW-0227">DNA damage</keyword>
<dbReference type="GO" id="GO:0032259">
    <property type="term" value="P:methylation"/>
    <property type="evidence" value="ECO:0007669"/>
    <property type="project" value="UniProtKB-KW"/>
</dbReference>
<evidence type="ECO:0000256" key="6">
    <source>
        <dbReference type="ARBA" id="ARBA00022833"/>
    </source>
</evidence>
<evidence type="ECO:0000256" key="2">
    <source>
        <dbReference type="ARBA" id="ARBA00022603"/>
    </source>
</evidence>
<dbReference type="AlphaFoldDB" id="A0A221MCR8"/>
<dbReference type="SMART" id="SM00342">
    <property type="entry name" value="HTH_ARAC"/>
    <property type="match status" value="1"/>
</dbReference>
<evidence type="ECO:0000256" key="5">
    <source>
        <dbReference type="ARBA" id="ARBA00022763"/>
    </source>
</evidence>
<sequence length="197" mass="22752">MNDNQDVMRLTDERWQAITHNDQSYDDNFIYAVKSTGICCRPSCKSRDPKKENVRIFKDVDKALSEGFRVCKRCKPGGIRLPDEEWTAQIKEYINGNYHEQLSLEILADMCHGSPYHLQRTFKRIIGLTPAEYIQRVRISNAMKELSTTNKSVAEIGFAVGLPNTPYFITLFKNHTGQTPKQYQKTIMEVQKNGEKQ</sequence>
<evidence type="ECO:0000313" key="13">
    <source>
        <dbReference type="EMBL" id="ASN05410.1"/>
    </source>
</evidence>
<evidence type="ECO:0000256" key="1">
    <source>
        <dbReference type="ARBA" id="ARBA00001947"/>
    </source>
</evidence>
<dbReference type="PIRSF" id="PIRSF000408">
    <property type="entry name" value="Alkyltransferas_AdaA"/>
    <property type="match status" value="1"/>
</dbReference>
<keyword evidence="11" id="KW-0234">DNA repair</keyword>
<evidence type="ECO:0000256" key="4">
    <source>
        <dbReference type="ARBA" id="ARBA00022723"/>
    </source>
</evidence>
<dbReference type="PROSITE" id="PS00041">
    <property type="entry name" value="HTH_ARAC_FAMILY_1"/>
    <property type="match status" value="1"/>
</dbReference>
<keyword evidence="8" id="KW-0238">DNA-binding</keyword>
<dbReference type="OrthoDB" id="9802228at2"/>
<dbReference type="InterPro" id="IPR016220">
    <property type="entry name" value="Me-P-triester_DNA_alkyl-Trfase"/>
</dbReference>
<evidence type="ECO:0000256" key="7">
    <source>
        <dbReference type="ARBA" id="ARBA00023015"/>
    </source>
</evidence>
<dbReference type="Pfam" id="PF02805">
    <property type="entry name" value="Ada_Zn_binding"/>
    <property type="match status" value="1"/>
</dbReference>
<dbReference type="GO" id="GO:0006281">
    <property type="term" value="P:DNA repair"/>
    <property type="evidence" value="ECO:0007669"/>
    <property type="project" value="UniProtKB-KW"/>
</dbReference>
<name>A0A221MCR8_9BACI</name>
<dbReference type="KEGG" id="vne:CFK40_10505"/>
<accession>A0A221MCR8</accession>
<dbReference type="EMBL" id="CP022437">
    <property type="protein sequence ID" value="ASN05410.1"/>
    <property type="molecule type" value="Genomic_DNA"/>
</dbReference>
<evidence type="ECO:0000256" key="9">
    <source>
        <dbReference type="ARBA" id="ARBA00023159"/>
    </source>
</evidence>
<dbReference type="Gene3D" id="3.40.10.10">
    <property type="entry name" value="DNA Methylphosphotriester Repair Domain"/>
    <property type="match status" value="1"/>
</dbReference>
<dbReference type="SUPFAM" id="SSF57884">
    <property type="entry name" value="Ada DNA repair protein, N-terminal domain (N-Ada 10)"/>
    <property type="match status" value="1"/>
</dbReference>
<dbReference type="SUPFAM" id="SSF46689">
    <property type="entry name" value="Homeodomain-like"/>
    <property type="match status" value="2"/>
</dbReference>
<evidence type="ECO:0000256" key="8">
    <source>
        <dbReference type="ARBA" id="ARBA00023125"/>
    </source>
</evidence>
<keyword evidence="4" id="KW-0479">Metal-binding</keyword>
<dbReference type="PANTHER" id="PTHR43280">
    <property type="entry name" value="ARAC-FAMILY TRANSCRIPTIONAL REGULATOR"/>
    <property type="match status" value="1"/>
</dbReference>
<dbReference type="PROSITE" id="PS01124">
    <property type="entry name" value="HTH_ARAC_FAMILY_2"/>
    <property type="match status" value="1"/>
</dbReference>
<gene>
    <name evidence="13" type="ORF">CFK40_10505</name>
</gene>
<dbReference type="GO" id="GO:0008168">
    <property type="term" value="F:methyltransferase activity"/>
    <property type="evidence" value="ECO:0007669"/>
    <property type="project" value="UniProtKB-KW"/>
</dbReference>
<keyword evidence="3" id="KW-0808">Transferase</keyword>
<dbReference type="GO" id="GO:0008270">
    <property type="term" value="F:zinc ion binding"/>
    <property type="evidence" value="ECO:0007669"/>
    <property type="project" value="InterPro"/>
</dbReference>
<dbReference type="InterPro" id="IPR018062">
    <property type="entry name" value="HTH_AraC-typ_CS"/>
</dbReference>
<evidence type="ECO:0000259" key="12">
    <source>
        <dbReference type="PROSITE" id="PS01124"/>
    </source>
</evidence>
<keyword evidence="6" id="KW-0862">Zinc</keyword>
<evidence type="ECO:0000256" key="3">
    <source>
        <dbReference type="ARBA" id="ARBA00022679"/>
    </source>
</evidence>
<dbReference type="InterPro" id="IPR009057">
    <property type="entry name" value="Homeodomain-like_sf"/>
</dbReference>
<comment type="cofactor">
    <cofactor evidence="1">
        <name>Zn(2+)</name>
        <dbReference type="ChEBI" id="CHEBI:29105"/>
    </cofactor>
</comment>
<keyword evidence="7" id="KW-0805">Transcription regulation</keyword>
<proteinExistence type="predicted"/>
<dbReference type="PANTHER" id="PTHR43280:SF28">
    <property type="entry name" value="HTH-TYPE TRANSCRIPTIONAL ACTIVATOR RHAS"/>
    <property type="match status" value="1"/>
</dbReference>
<keyword evidence="14" id="KW-1185">Reference proteome</keyword>
<keyword evidence="9" id="KW-0010">Activator</keyword>
<dbReference type="RefSeq" id="WP_089532260.1">
    <property type="nucleotide sequence ID" value="NZ_CP022437.1"/>
</dbReference>
<reference evidence="13 14" key="1">
    <citation type="journal article" date="2003" name="Int. J. Syst. Evol. Microbiol.">
        <title>Virgibacillus carmonensis sp. nov., Virgibacillus necropolis sp. nov. and Virgibacillus picturae sp. nov., three novel species isolated from deteriorated mural paintings, transfer of the species of the genus salibacillus to Virgibacillus, as Virgibacillus marismortui comb. nov. and Virgibacillus salexigens comb. nov., and emended description of the genus Virgibacillus.</title>
        <authorList>
            <person name="Heyrman J."/>
            <person name="Logan N.A."/>
            <person name="Busse H.J."/>
            <person name="Balcaen A."/>
            <person name="Lebbe L."/>
            <person name="Rodriguez-Diaz M."/>
            <person name="Swings J."/>
            <person name="De Vos P."/>
        </authorList>
    </citation>
    <scope>NUCLEOTIDE SEQUENCE [LARGE SCALE GENOMIC DNA]</scope>
    <source>
        <strain evidence="13 14">LMG 19488</strain>
    </source>
</reference>
<evidence type="ECO:0000256" key="11">
    <source>
        <dbReference type="ARBA" id="ARBA00023204"/>
    </source>
</evidence>
<protein>
    <submittedName>
        <fullName evidence="13">AraC family transcriptional regulator</fullName>
    </submittedName>
</protein>
<dbReference type="Pfam" id="PF12833">
    <property type="entry name" value="HTH_18"/>
    <property type="match status" value="1"/>
</dbReference>
<dbReference type="Proteomes" id="UP000204391">
    <property type="component" value="Chromosome"/>
</dbReference>
<evidence type="ECO:0000256" key="10">
    <source>
        <dbReference type="ARBA" id="ARBA00023163"/>
    </source>
</evidence>